<dbReference type="AlphaFoldDB" id="A0AAD5PIR4"/>
<evidence type="ECO:0000313" key="2">
    <source>
        <dbReference type="EMBL" id="KAI9274791.1"/>
    </source>
</evidence>
<organism evidence="2 3">
    <name type="scientific">Phascolomyces articulosus</name>
    <dbReference type="NCBI Taxonomy" id="60185"/>
    <lineage>
        <taxon>Eukaryota</taxon>
        <taxon>Fungi</taxon>
        <taxon>Fungi incertae sedis</taxon>
        <taxon>Mucoromycota</taxon>
        <taxon>Mucoromycotina</taxon>
        <taxon>Mucoromycetes</taxon>
        <taxon>Mucorales</taxon>
        <taxon>Lichtheimiaceae</taxon>
        <taxon>Phascolomyces</taxon>
    </lineage>
</organism>
<dbReference type="EMBL" id="JAIXMP010000004">
    <property type="protein sequence ID" value="KAI9274791.1"/>
    <property type="molecule type" value="Genomic_DNA"/>
</dbReference>
<name>A0AAD5PIR4_9FUNG</name>
<gene>
    <name evidence="2" type="ORF">BDA99DRAFT_556180</name>
</gene>
<comment type="caution">
    <text evidence="2">The sequence shown here is derived from an EMBL/GenBank/DDBJ whole genome shotgun (WGS) entry which is preliminary data.</text>
</comment>
<protein>
    <submittedName>
        <fullName evidence="2">Uncharacterized protein</fullName>
    </submittedName>
</protein>
<keyword evidence="1" id="KW-0732">Signal</keyword>
<reference evidence="2" key="2">
    <citation type="submission" date="2023-02" db="EMBL/GenBank/DDBJ databases">
        <authorList>
            <consortium name="DOE Joint Genome Institute"/>
            <person name="Mondo S.J."/>
            <person name="Chang Y."/>
            <person name="Wang Y."/>
            <person name="Ahrendt S."/>
            <person name="Andreopoulos W."/>
            <person name="Barry K."/>
            <person name="Beard J."/>
            <person name="Benny G.L."/>
            <person name="Blankenship S."/>
            <person name="Bonito G."/>
            <person name="Cuomo C."/>
            <person name="Desiro A."/>
            <person name="Gervers K.A."/>
            <person name="Hundley H."/>
            <person name="Kuo A."/>
            <person name="LaButti K."/>
            <person name="Lang B.F."/>
            <person name="Lipzen A."/>
            <person name="O'Donnell K."/>
            <person name="Pangilinan J."/>
            <person name="Reynolds N."/>
            <person name="Sandor L."/>
            <person name="Smith M.W."/>
            <person name="Tsang A."/>
            <person name="Grigoriev I.V."/>
            <person name="Stajich J.E."/>
            <person name="Spatafora J.W."/>
        </authorList>
    </citation>
    <scope>NUCLEOTIDE SEQUENCE</scope>
    <source>
        <strain evidence="2">RSA 2281</strain>
    </source>
</reference>
<sequence>MHYNIKPISLLFGLLVLATIASFAESIPEHQGKTNVNERRRSLFNKASSAVTVEKRELPARNCTLCHSGDKACFERCRELLDRVDGFFGIKSNGPTSSHRG</sequence>
<keyword evidence="3" id="KW-1185">Reference proteome</keyword>
<reference evidence="2" key="1">
    <citation type="journal article" date="2022" name="IScience">
        <title>Evolution of zygomycete secretomes and the origins of terrestrial fungal ecologies.</title>
        <authorList>
            <person name="Chang Y."/>
            <person name="Wang Y."/>
            <person name="Mondo S."/>
            <person name="Ahrendt S."/>
            <person name="Andreopoulos W."/>
            <person name="Barry K."/>
            <person name="Beard J."/>
            <person name="Benny G.L."/>
            <person name="Blankenship S."/>
            <person name="Bonito G."/>
            <person name="Cuomo C."/>
            <person name="Desiro A."/>
            <person name="Gervers K.A."/>
            <person name="Hundley H."/>
            <person name="Kuo A."/>
            <person name="LaButti K."/>
            <person name="Lang B.F."/>
            <person name="Lipzen A."/>
            <person name="O'Donnell K."/>
            <person name="Pangilinan J."/>
            <person name="Reynolds N."/>
            <person name="Sandor L."/>
            <person name="Smith M.E."/>
            <person name="Tsang A."/>
            <person name="Grigoriev I.V."/>
            <person name="Stajich J.E."/>
            <person name="Spatafora J.W."/>
        </authorList>
    </citation>
    <scope>NUCLEOTIDE SEQUENCE</scope>
    <source>
        <strain evidence="2">RSA 2281</strain>
    </source>
</reference>
<feature type="signal peptide" evidence="1">
    <location>
        <begin position="1"/>
        <end position="26"/>
    </location>
</feature>
<proteinExistence type="predicted"/>
<dbReference type="Proteomes" id="UP001209540">
    <property type="component" value="Unassembled WGS sequence"/>
</dbReference>
<feature type="chain" id="PRO_5042146255" evidence="1">
    <location>
        <begin position="27"/>
        <end position="101"/>
    </location>
</feature>
<evidence type="ECO:0000256" key="1">
    <source>
        <dbReference type="SAM" id="SignalP"/>
    </source>
</evidence>
<evidence type="ECO:0000313" key="3">
    <source>
        <dbReference type="Proteomes" id="UP001209540"/>
    </source>
</evidence>
<accession>A0AAD5PIR4</accession>